<dbReference type="Proteomes" id="UP000028760">
    <property type="component" value="Unassembled WGS sequence"/>
</dbReference>
<evidence type="ECO:0000256" key="10">
    <source>
        <dbReference type="PROSITE-ProRule" id="PRU00460"/>
    </source>
</evidence>
<dbReference type="GeneID" id="103156140"/>
<reference evidence="15" key="2">
    <citation type="submission" date="2025-08" db="UniProtKB">
        <authorList>
            <consortium name="Ensembl"/>
        </authorList>
    </citation>
    <scope>IDENTIFICATION</scope>
</reference>
<dbReference type="CDD" id="cd00055">
    <property type="entry name" value="EGF_Lam"/>
    <property type="match status" value="5"/>
</dbReference>
<feature type="disulfide bond" evidence="10">
    <location>
        <begin position="505"/>
        <end position="514"/>
    </location>
</feature>
<dbReference type="PROSITE" id="PS51115">
    <property type="entry name" value="LAMININ_IVA"/>
    <property type="match status" value="1"/>
</dbReference>
<keyword evidence="4 12" id="KW-0732">Signal</keyword>
<dbReference type="InterPro" id="IPR050440">
    <property type="entry name" value="Laminin/Netrin_ECM"/>
</dbReference>
<dbReference type="SMART" id="SM00281">
    <property type="entry name" value="LamB"/>
    <property type="match status" value="1"/>
</dbReference>
<keyword evidence="6" id="KW-0084">Basement membrane</keyword>
<feature type="chain" id="PRO_5001834770" evidence="12">
    <location>
        <begin position="21"/>
        <end position="1140"/>
    </location>
</feature>
<evidence type="ECO:0000256" key="8">
    <source>
        <dbReference type="ARBA" id="ARBA00023180"/>
    </source>
</evidence>
<evidence type="ECO:0000256" key="11">
    <source>
        <dbReference type="SAM" id="Coils"/>
    </source>
</evidence>
<organism evidence="15 16">
    <name type="scientific">Poecilia formosa</name>
    <name type="common">Amazon molly</name>
    <name type="synonym">Limia formosa</name>
    <dbReference type="NCBI Taxonomy" id="48698"/>
    <lineage>
        <taxon>Eukaryota</taxon>
        <taxon>Metazoa</taxon>
        <taxon>Chordata</taxon>
        <taxon>Craniata</taxon>
        <taxon>Vertebrata</taxon>
        <taxon>Euteleostomi</taxon>
        <taxon>Actinopterygii</taxon>
        <taxon>Neopterygii</taxon>
        <taxon>Teleostei</taxon>
        <taxon>Neoteleostei</taxon>
        <taxon>Acanthomorphata</taxon>
        <taxon>Ovalentaria</taxon>
        <taxon>Atherinomorphae</taxon>
        <taxon>Cyprinodontiformes</taxon>
        <taxon>Poeciliidae</taxon>
        <taxon>Poeciliinae</taxon>
        <taxon>Poecilia</taxon>
    </lineage>
</organism>
<evidence type="ECO:0000256" key="12">
    <source>
        <dbReference type="SAM" id="SignalP"/>
    </source>
</evidence>
<comment type="caution">
    <text evidence="10">Lacks conserved residue(s) required for the propagation of feature annotation.</text>
</comment>
<evidence type="ECO:0000256" key="3">
    <source>
        <dbReference type="ARBA" id="ARBA00022530"/>
    </source>
</evidence>
<dbReference type="OrthoDB" id="430826at2759"/>
<dbReference type="PANTHER" id="PTHR10574">
    <property type="entry name" value="NETRIN/LAMININ-RELATED"/>
    <property type="match status" value="1"/>
</dbReference>
<comment type="subcellular location">
    <subcellularLocation>
        <location evidence="1">Secreted</location>
        <location evidence="1">Extracellular space</location>
        <location evidence="1">Extracellular matrix</location>
        <location evidence="1">Basement membrane</location>
    </subcellularLocation>
</comment>
<evidence type="ECO:0000256" key="4">
    <source>
        <dbReference type="ARBA" id="ARBA00022729"/>
    </source>
</evidence>
<dbReference type="FunFam" id="2.10.25.10:FF:000188">
    <property type="entry name" value="Laminin subunit gamma 2"/>
    <property type="match status" value="1"/>
</dbReference>
<evidence type="ECO:0000256" key="7">
    <source>
        <dbReference type="ARBA" id="ARBA00023157"/>
    </source>
</evidence>
<evidence type="ECO:0000256" key="9">
    <source>
        <dbReference type="ARBA" id="ARBA00023292"/>
    </source>
</evidence>
<evidence type="ECO:0000313" key="15">
    <source>
        <dbReference type="Ensembl" id="ENSPFOP00000019250.2"/>
    </source>
</evidence>
<feature type="domain" description="Laminin EGF-like" evidence="13">
    <location>
        <begin position="481"/>
        <end position="532"/>
    </location>
</feature>
<dbReference type="Gene3D" id="2.10.25.10">
    <property type="entry name" value="Laminin"/>
    <property type="match status" value="4"/>
</dbReference>
<evidence type="ECO:0000256" key="5">
    <source>
        <dbReference type="ARBA" id="ARBA00022737"/>
    </source>
</evidence>
<reference evidence="16" key="1">
    <citation type="submission" date="2013-10" db="EMBL/GenBank/DDBJ databases">
        <authorList>
            <person name="Schartl M."/>
            <person name="Warren W."/>
        </authorList>
    </citation>
    <scope>NUCLEOTIDE SEQUENCE [LARGE SCALE GENOMIC DNA]</scope>
    <source>
        <strain evidence="16">female</strain>
    </source>
</reference>
<dbReference type="InterPro" id="IPR009030">
    <property type="entry name" value="Growth_fac_rcpt_cys_sf"/>
</dbReference>
<dbReference type="InterPro" id="IPR000034">
    <property type="entry name" value="Laminin_IV"/>
</dbReference>
<dbReference type="PRINTS" id="PR00011">
    <property type="entry name" value="EGFLAMININ"/>
</dbReference>
<accession>A0A087YMJ7</accession>
<dbReference type="RefSeq" id="XP_007578145.1">
    <property type="nucleotide sequence ID" value="XM_007578083.2"/>
</dbReference>
<dbReference type="SMART" id="SM00180">
    <property type="entry name" value="EGF_Lam"/>
    <property type="match status" value="5"/>
</dbReference>
<dbReference type="eggNOG" id="KOG1836">
    <property type="taxonomic scope" value="Eukaryota"/>
</dbReference>
<keyword evidence="3" id="KW-0272">Extracellular matrix</keyword>
<keyword evidence="7 10" id="KW-1015">Disulfide bond</keyword>
<feature type="coiled-coil region" evidence="11">
    <location>
        <begin position="752"/>
        <end position="811"/>
    </location>
</feature>
<evidence type="ECO:0000256" key="2">
    <source>
        <dbReference type="ARBA" id="ARBA00022525"/>
    </source>
</evidence>
<dbReference type="SUPFAM" id="SSF57184">
    <property type="entry name" value="Growth factor receptor domain"/>
    <property type="match status" value="1"/>
</dbReference>
<dbReference type="Ensembl" id="ENSPFOT00000019272.2">
    <property type="protein sequence ID" value="ENSPFOP00000019250.2"/>
    <property type="gene ID" value="ENSPFOG00000019106.2"/>
</dbReference>
<dbReference type="InterPro" id="IPR000742">
    <property type="entry name" value="EGF"/>
</dbReference>
<keyword evidence="9 10" id="KW-0424">Laminin EGF-like domain</keyword>
<dbReference type="GO" id="GO:0007411">
    <property type="term" value="P:axon guidance"/>
    <property type="evidence" value="ECO:0007669"/>
    <property type="project" value="TreeGrafter"/>
</dbReference>
<dbReference type="GO" id="GO:0009887">
    <property type="term" value="P:animal organ morphogenesis"/>
    <property type="evidence" value="ECO:0007669"/>
    <property type="project" value="TreeGrafter"/>
</dbReference>
<name>A0A087YMJ7_POEFO</name>
<dbReference type="PROSITE" id="PS00022">
    <property type="entry name" value="EGF_1"/>
    <property type="match status" value="1"/>
</dbReference>
<dbReference type="AlphaFoldDB" id="A0A087YMJ7"/>
<keyword evidence="16" id="KW-1185">Reference proteome</keyword>
<dbReference type="PROSITE" id="PS01248">
    <property type="entry name" value="EGF_LAM_1"/>
    <property type="match status" value="2"/>
</dbReference>
<dbReference type="Pfam" id="PF24973">
    <property type="entry name" value="EGF_LMN_ATRN"/>
    <property type="match status" value="2"/>
</dbReference>
<dbReference type="EMBL" id="AYCK01018944">
    <property type="status" value="NOT_ANNOTATED_CDS"/>
    <property type="molecule type" value="Genomic_DNA"/>
</dbReference>
<dbReference type="PANTHER" id="PTHR10574:SF270">
    <property type="entry name" value="LAMININ SUBUNIT GAMMA-1"/>
    <property type="match status" value="1"/>
</dbReference>
<feature type="signal peptide" evidence="12">
    <location>
        <begin position="1"/>
        <end position="20"/>
    </location>
</feature>
<dbReference type="PROSITE" id="PS50027">
    <property type="entry name" value="EGF_LAM_2"/>
    <property type="match status" value="2"/>
</dbReference>
<feature type="domain" description="Laminin EGF-like" evidence="13">
    <location>
        <begin position="94"/>
        <end position="138"/>
    </location>
</feature>
<evidence type="ECO:0000259" key="14">
    <source>
        <dbReference type="PROSITE" id="PS51115"/>
    </source>
</evidence>
<dbReference type="SUPFAM" id="SSF57196">
    <property type="entry name" value="EGF/Laminin"/>
    <property type="match status" value="2"/>
</dbReference>
<keyword evidence="5" id="KW-0677">Repeat</keyword>
<evidence type="ECO:0000313" key="16">
    <source>
        <dbReference type="Proteomes" id="UP000028760"/>
    </source>
</evidence>
<reference evidence="15" key="3">
    <citation type="submission" date="2025-09" db="UniProtKB">
        <authorList>
            <consortium name="Ensembl"/>
        </authorList>
    </citation>
    <scope>IDENTIFICATION</scope>
</reference>
<proteinExistence type="predicted"/>
<dbReference type="InterPro" id="IPR002049">
    <property type="entry name" value="LE_dom"/>
</dbReference>
<feature type="coiled-coil region" evidence="11">
    <location>
        <begin position="997"/>
        <end position="1031"/>
    </location>
</feature>
<dbReference type="FunFam" id="2.10.25.10:FF:000130">
    <property type="entry name" value="Laminin subunit beta 1"/>
    <property type="match status" value="1"/>
</dbReference>
<dbReference type="InterPro" id="IPR056863">
    <property type="entry name" value="LMN_ATRN_NET-like_EGF"/>
</dbReference>
<dbReference type="Pfam" id="PF00052">
    <property type="entry name" value="Laminin_B"/>
    <property type="match status" value="1"/>
</dbReference>
<keyword evidence="11" id="KW-0175">Coiled coil</keyword>
<dbReference type="KEGG" id="pfor:103156140"/>
<keyword evidence="2" id="KW-0964">Secreted</keyword>
<sequence length="1140" mass="123630">MQSCWVLLCVVLAALGSVQTTYTSYFSDVSLSSVLPSRPAAASRCECGGRARLCQRDAWGLRCLDCQGNTEGRHCERCKDGFYQQGARLSCTPCSCNPAGSVSNTCDSRGRCSCKDGVSGDKCDLCPDGPMGADGCRRRRQEREDSGSLTLPCFCYGHSERCSARPGFSVHNVSSTFSSGPDGWTVATVQRTTPQDVLFRWSPKHQDLEVISKQSLPTYLYAPDAYLGNKLLSYGQNLSFSLRLDRGVRHPSTSDVVLEGGGLRVAAALGDLRAVVPCGKKISYTFRLDEKSSSKWKPQLSSFEFQKLLQNLTAIKIRATFGEDGRGYLDNVNLVSARRGDGVAAGWVQTCTCPPGYEGDFCERCSAGFRRRAPSSGAFSACEPCSCRGGSCDPQTGDCYSADETPGERSCSEGFYRDQQGSCERCPCPDRTSCSLQAGALEPQCLRCPPGTFGFYCDTCREGFYGDPAGLRGAQRPCRPCSCNGHIDVNAAGSCDRSSGECLRCLNNTTGRFCESCLPRFYRDPSGTACKPCSCNILGSEDDQCDAAGRCRCRPGFQGPRCDRSDCPTCFTPIRKKMELYSIKLKELELLFSEPGQVPTNRAEMEAALRAMEGLMKNLQQDAEQLTDQEKSLQTRLSSISSRQLTEEQQVQNISQTVKHIGQQQRTFKSKVQEVETLIGAMKKLLDEAKTKIQAVELPVRDDPLTSGSLSSLVQQATGLADKHKTAADSVEQTANEALSDSKQSLDLVRTLMNKENKVKELIGDLQDLYDKTSADVKSLEKRAGSLSDDAKQETKMADSMLKDISRLEKNLPSSMKDAVDAMATRLDALKEAAQKNMSAVDDLLGAVEDDRTDAEDLLDQGQTAQQEFNELLDRVRTAKAETDKALQSVGPNNDLDDTLSTLRGFDQQISDSKAEADEAIKRLPNINGTIQAAVGKNGQAQSVLDAASKDHDEAMGNINALDGLAKNLQNTAGSLPDAGGLVSEADKLNQEAKSLKAGAEQTAEGLRDGLKEAEELAAGAQEAAAGATAALANAKQSKDAVQETLRSVSNMLANLNSGPVVDEEQLRRLEEALGRAEAEVLVRLRPQLDDMEDQEEAHRRRLTAINADIDSILRDIANLEDIRDSIPAGCYNTPPIEEP</sequence>
<feature type="disulfide bond" evidence="10">
    <location>
        <begin position="94"/>
        <end position="106"/>
    </location>
</feature>
<feature type="disulfide bond" evidence="10">
    <location>
        <begin position="114"/>
        <end position="123"/>
    </location>
</feature>
<feature type="domain" description="Laminin IV type A" evidence="14">
    <location>
        <begin position="179"/>
        <end position="350"/>
    </location>
</feature>
<evidence type="ECO:0000256" key="1">
    <source>
        <dbReference type="ARBA" id="ARBA00004302"/>
    </source>
</evidence>
<protein>
    <submittedName>
        <fullName evidence="15">Laminin subunit gamma-2</fullName>
    </submittedName>
</protein>
<dbReference type="GeneTree" id="ENSGT00940000160470"/>
<dbReference type="GO" id="GO:0005604">
    <property type="term" value="C:basement membrane"/>
    <property type="evidence" value="ECO:0007669"/>
    <property type="project" value="UniProtKB-SubCell"/>
</dbReference>
<dbReference type="EMBL" id="AYCK01018945">
    <property type="status" value="NOT_ANNOTATED_CDS"/>
    <property type="molecule type" value="Genomic_DNA"/>
</dbReference>
<keyword evidence="8" id="KW-0325">Glycoprotein</keyword>
<dbReference type="STRING" id="48698.ENSPFOP00000019250"/>
<evidence type="ECO:0000256" key="6">
    <source>
        <dbReference type="ARBA" id="ARBA00022869"/>
    </source>
</evidence>
<evidence type="ECO:0000259" key="13">
    <source>
        <dbReference type="PROSITE" id="PS50027"/>
    </source>
</evidence>
<feature type="coiled-coil region" evidence="11">
    <location>
        <begin position="602"/>
        <end position="636"/>
    </location>
</feature>
<dbReference type="CTD" id="3918"/>
<dbReference type="Pfam" id="PF00053">
    <property type="entry name" value="EGF_laminin"/>
    <property type="match status" value="4"/>
</dbReference>
<dbReference type="GO" id="GO:0009888">
    <property type="term" value="P:tissue development"/>
    <property type="evidence" value="ECO:0007669"/>
    <property type="project" value="TreeGrafter"/>
</dbReference>